<organism evidence="1 2">
    <name type="scientific">Chitinophaga arvensicola</name>
    <dbReference type="NCBI Taxonomy" id="29529"/>
    <lineage>
        <taxon>Bacteria</taxon>
        <taxon>Pseudomonadati</taxon>
        <taxon>Bacteroidota</taxon>
        <taxon>Chitinophagia</taxon>
        <taxon>Chitinophagales</taxon>
        <taxon>Chitinophagaceae</taxon>
        <taxon>Chitinophaga</taxon>
    </lineage>
</organism>
<protein>
    <submittedName>
        <fullName evidence="1">2'-5' RNA ligase</fullName>
    </submittedName>
</protein>
<keyword evidence="2" id="KW-1185">Reference proteome</keyword>
<dbReference type="Pfam" id="PF13563">
    <property type="entry name" value="2_5_RNA_ligase2"/>
    <property type="match status" value="1"/>
</dbReference>
<keyword evidence="1" id="KW-0436">Ligase</keyword>
<evidence type="ECO:0000313" key="2">
    <source>
        <dbReference type="Proteomes" id="UP000199310"/>
    </source>
</evidence>
<name>A0A1I0NKI1_9BACT</name>
<gene>
    <name evidence="1" type="ORF">SAMN04488122_0230</name>
</gene>
<dbReference type="RefSeq" id="WP_089889430.1">
    <property type="nucleotide sequence ID" value="NZ_FOJG01000001.1"/>
</dbReference>
<dbReference type="SUPFAM" id="SSF55144">
    <property type="entry name" value="LigT-like"/>
    <property type="match status" value="1"/>
</dbReference>
<dbReference type="EMBL" id="FOJG01000001">
    <property type="protein sequence ID" value="SEW01913.1"/>
    <property type="molecule type" value="Genomic_DNA"/>
</dbReference>
<dbReference type="GO" id="GO:0016874">
    <property type="term" value="F:ligase activity"/>
    <property type="evidence" value="ECO:0007669"/>
    <property type="project" value="UniProtKB-KW"/>
</dbReference>
<proteinExistence type="predicted"/>
<dbReference type="Proteomes" id="UP000199310">
    <property type="component" value="Unassembled WGS sequence"/>
</dbReference>
<dbReference type="InterPro" id="IPR009097">
    <property type="entry name" value="Cyclic_Pdiesterase"/>
</dbReference>
<accession>A0A1I0NKI1</accession>
<sequence length="194" mass="21765">MRRVNPNQLSLFHCEMTPARGASYFIILSPIERVKEVVKSAKEMLGSQIPLSGTNMKAVAHISLMKFTAADDDERIIKQIVSVLSSFPCFDVIVAGNITFKHGEESRSLVLKIDNPGPIQWLHMLLLSAFSPRSSKKITPHITIARSIPTADFEKIDLSAFNYHDSFLCQEITVLKKAPGDRKYKICFVMPLCK</sequence>
<reference evidence="2" key="1">
    <citation type="submission" date="2016-10" db="EMBL/GenBank/DDBJ databases">
        <authorList>
            <person name="Varghese N."/>
            <person name="Submissions S."/>
        </authorList>
    </citation>
    <scope>NUCLEOTIDE SEQUENCE [LARGE SCALE GENOMIC DNA]</scope>
    <source>
        <strain evidence="2">DSM 3695</strain>
    </source>
</reference>
<evidence type="ECO:0000313" key="1">
    <source>
        <dbReference type="EMBL" id="SEW01913.1"/>
    </source>
</evidence>
<dbReference type="Gene3D" id="3.90.1140.10">
    <property type="entry name" value="Cyclic phosphodiesterase"/>
    <property type="match status" value="1"/>
</dbReference>
<dbReference type="AlphaFoldDB" id="A0A1I0NKI1"/>
<dbReference type="OrthoDB" id="1351981at2"/>
<dbReference type="STRING" id="29529.SAMN04488122_0230"/>